<feature type="binding site" evidence="6">
    <location>
        <position position="83"/>
    </location>
    <ligand>
        <name>S-adenosyl-L-methionine</name>
        <dbReference type="ChEBI" id="CHEBI:59789"/>
    </ligand>
</feature>
<dbReference type="GO" id="GO:0070475">
    <property type="term" value="P:rRNA base methylation"/>
    <property type="evidence" value="ECO:0007669"/>
    <property type="project" value="TreeGrafter"/>
</dbReference>
<dbReference type="InterPro" id="IPR010286">
    <property type="entry name" value="METTL16/RlmF"/>
</dbReference>
<feature type="binding site" evidence="6">
    <location>
        <position position="108"/>
    </location>
    <ligand>
        <name>S-adenosyl-L-methionine</name>
        <dbReference type="ChEBI" id="CHEBI:59789"/>
    </ligand>
</feature>
<evidence type="ECO:0000313" key="8">
    <source>
        <dbReference type="RefSeq" id="XP_030379162.1"/>
    </source>
</evidence>
<dbReference type="Gene3D" id="3.40.50.150">
    <property type="entry name" value="Vaccinia Virus protein VP39"/>
    <property type="match status" value="1"/>
</dbReference>
<dbReference type="SUPFAM" id="SSF53335">
    <property type="entry name" value="S-adenosyl-L-methionine-dependent methyltransferases"/>
    <property type="match status" value="1"/>
</dbReference>
<dbReference type="EC" id="2.1.1.346" evidence="2"/>
<dbReference type="Proteomes" id="UP000504634">
    <property type="component" value="Unplaced"/>
</dbReference>
<dbReference type="CDD" id="cd02440">
    <property type="entry name" value="AdoMet_MTases"/>
    <property type="match status" value="1"/>
</dbReference>
<accession>A0A6J2TW87</accession>
<comment type="similarity">
    <text evidence="1">Belongs to the methyltransferase superfamily. METTL16/RlmF family.</text>
</comment>
<evidence type="ECO:0000256" key="5">
    <source>
        <dbReference type="ARBA" id="ARBA00022691"/>
    </source>
</evidence>
<sequence>MTRSNLKNMHPRNVLRTPPNYTKLPIKHKDFRRVCTLNLNGTVSVDFRNEHTLRELAKMMLLEYFDLKVEFAPGSWMPTLALRLNYVLWLEDLLEPLKLDTVRGIDIGCGSSCVYSLLAAKKNKWHMLALDLKEINIEYAQKNVERNELQSLIEVHQQPDKTTIFKSYFESPNATKDKFHFCICNPPIFDSNSPNLTRRPASRTVRTGSAEELTCEGGEVEFVQRIIEESMLYKERVTIFTTMLGVKSNLPKILDYLKAKNISNARTTEFHQGRTNRYNVAWSFHKEAIGDTAPNQKFCC</sequence>
<gene>
    <name evidence="8" type="primary">LOC115627579</name>
</gene>
<evidence type="ECO:0000256" key="3">
    <source>
        <dbReference type="ARBA" id="ARBA00022603"/>
    </source>
</evidence>
<dbReference type="RefSeq" id="XP_030379162.1">
    <property type="nucleotide sequence ID" value="XM_030523302.1"/>
</dbReference>
<protein>
    <recommendedName>
        <fullName evidence="2">U6 snRNA m(6)A methyltransferase</fullName>
        <ecNumber evidence="2">2.1.1.346</ecNumber>
    </recommendedName>
</protein>
<dbReference type="InterPro" id="IPR029063">
    <property type="entry name" value="SAM-dependent_MTases_sf"/>
</dbReference>
<dbReference type="InterPro" id="IPR017182">
    <property type="entry name" value="METTL16/PsiM"/>
</dbReference>
<dbReference type="AlphaFoldDB" id="A0A6J2TW87"/>
<feature type="binding site" evidence="6">
    <location>
        <position position="131"/>
    </location>
    <ligand>
        <name>S-adenosyl-L-methionine</name>
        <dbReference type="ChEBI" id="CHEBI:59789"/>
    </ligand>
</feature>
<dbReference type="PANTHER" id="PTHR13393">
    <property type="entry name" value="SAM-DEPENDENT METHYLTRANSFERASE"/>
    <property type="match status" value="1"/>
</dbReference>
<evidence type="ECO:0000256" key="6">
    <source>
        <dbReference type="PIRSR" id="PIRSR037350-1"/>
    </source>
</evidence>
<keyword evidence="5 6" id="KW-0949">S-adenosyl-L-methionine</keyword>
<evidence type="ECO:0000256" key="1">
    <source>
        <dbReference type="ARBA" id="ARBA00005878"/>
    </source>
</evidence>
<dbReference type="PANTHER" id="PTHR13393:SF0">
    <property type="entry name" value="RNA N6-ADENOSINE-METHYLTRANSFERASE METTL16"/>
    <property type="match status" value="1"/>
</dbReference>
<evidence type="ECO:0000256" key="2">
    <source>
        <dbReference type="ARBA" id="ARBA00012166"/>
    </source>
</evidence>
<keyword evidence="7" id="KW-1185">Reference proteome</keyword>
<keyword evidence="3" id="KW-0489">Methyltransferase</keyword>
<dbReference type="GeneID" id="115627579"/>
<evidence type="ECO:0000313" key="7">
    <source>
        <dbReference type="Proteomes" id="UP000504634"/>
    </source>
</evidence>
<evidence type="ECO:0000256" key="4">
    <source>
        <dbReference type="ARBA" id="ARBA00022679"/>
    </source>
</evidence>
<organism evidence="7 8">
    <name type="scientific">Drosophila lebanonensis</name>
    <name type="common">Fruit fly</name>
    <name type="synonym">Scaptodrosophila lebanonensis</name>
    <dbReference type="NCBI Taxonomy" id="7225"/>
    <lineage>
        <taxon>Eukaryota</taxon>
        <taxon>Metazoa</taxon>
        <taxon>Ecdysozoa</taxon>
        <taxon>Arthropoda</taxon>
        <taxon>Hexapoda</taxon>
        <taxon>Insecta</taxon>
        <taxon>Pterygota</taxon>
        <taxon>Neoptera</taxon>
        <taxon>Endopterygota</taxon>
        <taxon>Diptera</taxon>
        <taxon>Brachycera</taxon>
        <taxon>Muscomorpha</taxon>
        <taxon>Ephydroidea</taxon>
        <taxon>Drosophilidae</taxon>
        <taxon>Scaptodrosophila</taxon>
    </lineage>
</organism>
<dbReference type="OrthoDB" id="514248at2759"/>
<dbReference type="PIRSF" id="PIRSF037350">
    <property type="entry name" value="Mtase_ZK1128_prd"/>
    <property type="match status" value="1"/>
</dbReference>
<name>A0A6J2TW87_DROLE</name>
<feature type="binding site" evidence="6">
    <location>
        <position position="185"/>
    </location>
    <ligand>
        <name>S-adenosyl-L-methionine</name>
        <dbReference type="ChEBI" id="CHEBI:59789"/>
    </ligand>
</feature>
<reference evidence="8" key="1">
    <citation type="submission" date="2025-08" db="UniProtKB">
        <authorList>
            <consortium name="RefSeq"/>
        </authorList>
    </citation>
    <scope>IDENTIFICATION</scope>
    <source>
        <strain evidence="8">11010-0011.00</strain>
        <tissue evidence="8">Whole body</tissue>
    </source>
</reference>
<dbReference type="Pfam" id="PF05971">
    <property type="entry name" value="Methyltransf_10"/>
    <property type="match status" value="1"/>
</dbReference>
<dbReference type="GO" id="GO:0120048">
    <property type="term" value="F:U6 snRNA (adenine-(43)-N(6))-methyltransferase activity"/>
    <property type="evidence" value="ECO:0007669"/>
    <property type="project" value="UniProtKB-EC"/>
</dbReference>
<proteinExistence type="inferred from homology"/>
<keyword evidence="4" id="KW-0808">Transferase</keyword>
<dbReference type="GO" id="GO:0005634">
    <property type="term" value="C:nucleus"/>
    <property type="evidence" value="ECO:0007669"/>
    <property type="project" value="TreeGrafter"/>
</dbReference>